<accession>A0A6I4URW2</accession>
<evidence type="ECO:0000256" key="2">
    <source>
        <dbReference type="ARBA" id="ARBA00022723"/>
    </source>
</evidence>
<dbReference type="GO" id="GO:0046872">
    <property type="term" value="F:metal ion binding"/>
    <property type="evidence" value="ECO:0007669"/>
    <property type="project" value="UniProtKB-KW"/>
</dbReference>
<evidence type="ECO:0000256" key="3">
    <source>
        <dbReference type="ARBA" id="ARBA00022833"/>
    </source>
</evidence>
<protein>
    <submittedName>
        <fullName evidence="6">GFA family protein</fullName>
    </submittedName>
</protein>
<evidence type="ECO:0000256" key="1">
    <source>
        <dbReference type="ARBA" id="ARBA00005495"/>
    </source>
</evidence>
<gene>
    <name evidence="6" type="ORF">GRI75_08300</name>
</gene>
<dbReference type="Gene3D" id="3.90.1590.10">
    <property type="entry name" value="glutathione-dependent formaldehyde- activating enzyme (gfa)"/>
    <property type="match status" value="1"/>
</dbReference>
<dbReference type="PANTHER" id="PTHR33337:SF40">
    <property type="entry name" value="CENP-V_GFA DOMAIN-CONTAINING PROTEIN-RELATED"/>
    <property type="match status" value="1"/>
</dbReference>
<dbReference type="SUPFAM" id="SSF51316">
    <property type="entry name" value="Mss4-like"/>
    <property type="match status" value="1"/>
</dbReference>
<comment type="caution">
    <text evidence="6">The sequence shown here is derived from an EMBL/GenBank/DDBJ whole genome shotgun (WGS) entry which is preliminary data.</text>
</comment>
<dbReference type="PROSITE" id="PS51891">
    <property type="entry name" value="CENP_V_GFA"/>
    <property type="match status" value="1"/>
</dbReference>
<dbReference type="InterPro" id="IPR006913">
    <property type="entry name" value="CENP-V/GFA"/>
</dbReference>
<dbReference type="OrthoDB" id="7186766at2"/>
<comment type="similarity">
    <text evidence="1">Belongs to the Gfa family.</text>
</comment>
<dbReference type="InterPro" id="IPR011057">
    <property type="entry name" value="Mss4-like_sf"/>
</dbReference>
<dbReference type="Proteomes" id="UP000469159">
    <property type="component" value="Unassembled WGS sequence"/>
</dbReference>
<keyword evidence="2" id="KW-0479">Metal-binding</keyword>
<reference evidence="6 7" key="1">
    <citation type="submission" date="2019-12" db="EMBL/GenBank/DDBJ databases">
        <title>Genomic-based taxomic classification of the family Erythrobacteraceae.</title>
        <authorList>
            <person name="Xu L."/>
        </authorList>
    </citation>
    <scope>NUCLEOTIDE SEQUENCE [LARGE SCALE GENOMIC DNA]</scope>
    <source>
        <strain evidence="6 7">MCCC 1K02066</strain>
    </source>
</reference>
<evidence type="ECO:0000313" key="6">
    <source>
        <dbReference type="EMBL" id="MXP41642.1"/>
    </source>
</evidence>
<keyword evidence="4" id="KW-0456">Lyase</keyword>
<proteinExistence type="inferred from homology"/>
<keyword evidence="7" id="KW-1185">Reference proteome</keyword>
<keyword evidence="3" id="KW-0862">Zinc</keyword>
<dbReference type="GO" id="GO:0016846">
    <property type="term" value="F:carbon-sulfur lyase activity"/>
    <property type="evidence" value="ECO:0007669"/>
    <property type="project" value="InterPro"/>
</dbReference>
<evidence type="ECO:0000313" key="7">
    <source>
        <dbReference type="Proteomes" id="UP000469159"/>
    </source>
</evidence>
<organism evidence="6 7">
    <name type="scientific">Croceibacterium soli</name>
    <dbReference type="NCBI Taxonomy" id="1739690"/>
    <lineage>
        <taxon>Bacteria</taxon>
        <taxon>Pseudomonadati</taxon>
        <taxon>Pseudomonadota</taxon>
        <taxon>Alphaproteobacteria</taxon>
        <taxon>Sphingomonadales</taxon>
        <taxon>Erythrobacteraceae</taxon>
        <taxon>Croceibacterium</taxon>
    </lineage>
</organism>
<dbReference type="RefSeq" id="WP_160746495.1">
    <property type="nucleotide sequence ID" value="NZ_WTYK01000004.1"/>
</dbReference>
<dbReference type="AlphaFoldDB" id="A0A6I4URW2"/>
<dbReference type="PANTHER" id="PTHR33337">
    <property type="entry name" value="GFA DOMAIN-CONTAINING PROTEIN"/>
    <property type="match status" value="1"/>
</dbReference>
<feature type="domain" description="CENP-V/GFA" evidence="5">
    <location>
        <begin position="5"/>
        <end position="110"/>
    </location>
</feature>
<evidence type="ECO:0000256" key="4">
    <source>
        <dbReference type="ARBA" id="ARBA00023239"/>
    </source>
</evidence>
<name>A0A6I4URW2_9SPHN</name>
<evidence type="ECO:0000259" key="5">
    <source>
        <dbReference type="PROSITE" id="PS51891"/>
    </source>
</evidence>
<dbReference type="Pfam" id="PF04828">
    <property type="entry name" value="GFA"/>
    <property type="match status" value="1"/>
</dbReference>
<dbReference type="EMBL" id="WTYK01000004">
    <property type="protein sequence ID" value="MXP41642.1"/>
    <property type="molecule type" value="Genomic_DNA"/>
</dbReference>
<sequence length="139" mass="14953">MADQHRGTCFCGAVEVSASGEPIDMGYCHCGSCRAYSGAPFVAFTIWPEDRVEVTGHVGSYDKAGTSERVFCSRCGGHLLLRHPHLGLTDIRAGILPSVTFTPRSHLNYAARVMPVRDGLPKFSDMPVEIGGSGELIVE</sequence>